<keyword evidence="2" id="KW-1185">Reference proteome</keyword>
<organism evidence="1 2">
    <name type="scientific">Mycena albidolilacea</name>
    <dbReference type="NCBI Taxonomy" id="1033008"/>
    <lineage>
        <taxon>Eukaryota</taxon>
        <taxon>Fungi</taxon>
        <taxon>Dikarya</taxon>
        <taxon>Basidiomycota</taxon>
        <taxon>Agaricomycotina</taxon>
        <taxon>Agaricomycetes</taxon>
        <taxon>Agaricomycetidae</taxon>
        <taxon>Agaricales</taxon>
        <taxon>Marasmiineae</taxon>
        <taxon>Mycenaceae</taxon>
        <taxon>Mycena</taxon>
    </lineage>
</organism>
<dbReference type="Proteomes" id="UP001218218">
    <property type="component" value="Unassembled WGS sequence"/>
</dbReference>
<protein>
    <submittedName>
        <fullName evidence="1">Uncharacterized protein</fullName>
    </submittedName>
</protein>
<proteinExistence type="predicted"/>
<comment type="caution">
    <text evidence="1">The sequence shown here is derived from an EMBL/GenBank/DDBJ whole genome shotgun (WGS) entry which is preliminary data.</text>
</comment>
<accession>A0AAD7AQ54</accession>
<evidence type="ECO:0000313" key="1">
    <source>
        <dbReference type="EMBL" id="KAJ7364678.1"/>
    </source>
</evidence>
<dbReference type="EMBL" id="JARIHO010000003">
    <property type="protein sequence ID" value="KAJ7364678.1"/>
    <property type="molecule type" value="Genomic_DNA"/>
</dbReference>
<gene>
    <name evidence="1" type="ORF">DFH08DRAFT_1017202</name>
</gene>
<dbReference type="AlphaFoldDB" id="A0AAD7AQ54"/>
<reference evidence="1" key="1">
    <citation type="submission" date="2023-03" db="EMBL/GenBank/DDBJ databases">
        <title>Massive genome expansion in bonnet fungi (Mycena s.s.) driven by repeated elements and novel gene families across ecological guilds.</title>
        <authorList>
            <consortium name="Lawrence Berkeley National Laboratory"/>
            <person name="Harder C.B."/>
            <person name="Miyauchi S."/>
            <person name="Viragh M."/>
            <person name="Kuo A."/>
            <person name="Thoen E."/>
            <person name="Andreopoulos B."/>
            <person name="Lu D."/>
            <person name="Skrede I."/>
            <person name="Drula E."/>
            <person name="Henrissat B."/>
            <person name="Morin E."/>
            <person name="Kohler A."/>
            <person name="Barry K."/>
            <person name="LaButti K."/>
            <person name="Morin E."/>
            <person name="Salamov A."/>
            <person name="Lipzen A."/>
            <person name="Mereny Z."/>
            <person name="Hegedus B."/>
            <person name="Baldrian P."/>
            <person name="Stursova M."/>
            <person name="Weitz H."/>
            <person name="Taylor A."/>
            <person name="Grigoriev I.V."/>
            <person name="Nagy L.G."/>
            <person name="Martin F."/>
            <person name="Kauserud H."/>
        </authorList>
    </citation>
    <scope>NUCLEOTIDE SEQUENCE</scope>
    <source>
        <strain evidence="1">CBHHK002</strain>
    </source>
</reference>
<evidence type="ECO:0000313" key="2">
    <source>
        <dbReference type="Proteomes" id="UP001218218"/>
    </source>
</evidence>
<sequence>MRYACAIRPQAIVRLFTAPPRRSLPGLSPPILFGRTLRQVYPRAPTPSSVCPPCAIHARTACSCCADPVRTAPPPARIAYQRALRCGHPGPELFLRDASQAPRTCTSPVAVVRQPSARRPAPTAHCVPVRAAAEPTLWAQSILWDLPRPLRMRSLL</sequence>
<name>A0AAD7AQ54_9AGAR</name>